<evidence type="ECO:0000256" key="3">
    <source>
        <dbReference type="ARBA" id="ARBA00023187"/>
    </source>
</evidence>
<comment type="subcellular location">
    <subcellularLocation>
        <location evidence="1">Nucleus</location>
    </subcellularLocation>
</comment>
<reference evidence="9" key="1">
    <citation type="submission" date="2022-07" db="EMBL/GenBank/DDBJ databases">
        <title>Phylogenomic reconstructions and comparative analyses of Kickxellomycotina fungi.</title>
        <authorList>
            <person name="Reynolds N.K."/>
            <person name="Stajich J.E."/>
            <person name="Barry K."/>
            <person name="Grigoriev I.V."/>
            <person name="Crous P."/>
            <person name="Smith M.E."/>
        </authorList>
    </citation>
    <scope>NUCLEOTIDE SEQUENCE</scope>
    <source>
        <strain evidence="9">NRRL 1566</strain>
    </source>
</reference>
<evidence type="ECO:0000259" key="8">
    <source>
        <dbReference type="Pfam" id="PF08572"/>
    </source>
</evidence>
<dbReference type="InterPro" id="IPR010541">
    <property type="entry name" value="Prp3_C"/>
</dbReference>
<dbReference type="GO" id="GO:0046540">
    <property type="term" value="C:U4/U6 x U5 tri-snRNP complex"/>
    <property type="evidence" value="ECO:0007669"/>
    <property type="project" value="InterPro"/>
</dbReference>
<keyword evidence="2" id="KW-0507">mRNA processing</keyword>
<organism evidence="9 10">
    <name type="scientific">Coemansia brasiliensis</name>
    <dbReference type="NCBI Taxonomy" id="2650707"/>
    <lineage>
        <taxon>Eukaryota</taxon>
        <taxon>Fungi</taxon>
        <taxon>Fungi incertae sedis</taxon>
        <taxon>Zoopagomycota</taxon>
        <taxon>Kickxellomycotina</taxon>
        <taxon>Kickxellomycetes</taxon>
        <taxon>Kickxellales</taxon>
        <taxon>Kickxellaceae</taxon>
        <taxon>Coemansia</taxon>
    </lineage>
</organism>
<dbReference type="Proteomes" id="UP001139887">
    <property type="component" value="Unassembled WGS sequence"/>
</dbReference>
<dbReference type="InterPro" id="IPR013881">
    <property type="entry name" value="Pre-mRNA_splic_Prp3_dom"/>
</dbReference>
<evidence type="ECO:0000313" key="9">
    <source>
        <dbReference type="EMBL" id="KAJ2852236.1"/>
    </source>
</evidence>
<feature type="compositionally biased region" description="Basic and acidic residues" evidence="6">
    <location>
        <begin position="332"/>
        <end position="376"/>
    </location>
</feature>
<feature type="compositionally biased region" description="Basic residues" evidence="6">
    <location>
        <begin position="155"/>
        <end position="167"/>
    </location>
</feature>
<feature type="compositionally biased region" description="Polar residues" evidence="6">
    <location>
        <begin position="44"/>
        <end position="57"/>
    </location>
</feature>
<evidence type="ECO:0000256" key="2">
    <source>
        <dbReference type="ARBA" id="ARBA00022664"/>
    </source>
</evidence>
<dbReference type="OrthoDB" id="10264544at2759"/>
<accession>A0A9W8M1S8</accession>
<name>A0A9W8M1S8_9FUNG</name>
<dbReference type="PANTHER" id="PTHR14212:SF0">
    <property type="entry name" value="U4_U6 SMALL NUCLEAR RIBONUCLEOPROTEIN PRP3"/>
    <property type="match status" value="1"/>
</dbReference>
<dbReference type="CDD" id="cd24162">
    <property type="entry name" value="Prp3_C"/>
    <property type="match status" value="1"/>
</dbReference>
<feature type="domain" description="Small nuclear ribonucleoprotein Prp3 C-terminal" evidence="7">
    <location>
        <begin position="383"/>
        <end position="509"/>
    </location>
</feature>
<keyword evidence="5" id="KW-0175">Coiled coil</keyword>
<dbReference type="PANTHER" id="PTHR14212">
    <property type="entry name" value="U4/U6-ASSOCIATED RNA SPLICING FACTOR-RELATED"/>
    <property type="match status" value="1"/>
</dbReference>
<feature type="region of interest" description="Disordered" evidence="6">
    <location>
        <begin position="30"/>
        <end position="57"/>
    </location>
</feature>
<evidence type="ECO:0000256" key="6">
    <source>
        <dbReference type="SAM" id="MobiDB-lite"/>
    </source>
</evidence>
<dbReference type="Pfam" id="PF08572">
    <property type="entry name" value="PRP3"/>
    <property type="match status" value="1"/>
</dbReference>
<gene>
    <name evidence="9" type="primary">prp3</name>
    <name evidence="9" type="ORF">IWW36_000378</name>
</gene>
<evidence type="ECO:0000256" key="1">
    <source>
        <dbReference type="ARBA" id="ARBA00004123"/>
    </source>
</evidence>
<dbReference type="EMBL" id="JANBUW010000004">
    <property type="protein sequence ID" value="KAJ2852236.1"/>
    <property type="molecule type" value="Genomic_DNA"/>
</dbReference>
<keyword evidence="3" id="KW-0508">mRNA splicing</keyword>
<evidence type="ECO:0000313" key="10">
    <source>
        <dbReference type="Proteomes" id="UP001139887"/>
    </source>
</evidence>
<feature type="coiled-coil region" evidence="5">
    <location>
        <begin position="176"/>
        <end position="210"/>
    </location>
</feature>
<feature type="compositionally biased region" description="Basic and acidic residues" evidence="6">
    <location>
        <begin position="122"/>
        <end position="136"/>
    </location>
</feature>
<evidence type="ECO:0000259" key="7">
    <source>
        <dbReference type="Pfam" id="PF06544"/>
    </source>
</evidence>
<evidence type="ECO:0000256" key="5">
    <source>
        <dbReference type="SAM" id="Coils"/>
    </source>
</evidence>
<dbReference type="InterPro" id="IPR027104">
    <property type="entry name" value="Prp3"/>
</dbReference>
<feature type="region of interest" description="Disordered" evidence="6">
    <location>
        <begin position="287"/>
        <end position="376"/>
    </location>
</feature>
<feature type="domain" description="Pre-mRNA-splicing factor 3" evidence="8">
    <location>
        <begin position="145"/>
        <end position="359"/>
    </location>
</feature>
<comment type="caution">
    <text evidence="9">The sequence shown here is derived from an EMBL/GenBank/DDBJ whole genome shotgun (WGS) entry which is preliminary data.</text>
</comment>
<sequence length="525" mass="60117">MPPKTQEEINAEIAKKRAEVMARIAKMNLPSAKPATAQPRPAAASTTNKIGSSSTQDMIAAARARIEAQLKKQGLSKPAEPNKTNELHPMLRGDFNFKPSNKHKKPRLSTMPPVSSVKANQRKPDTTKLQIEHTIPEEFTDPSQNPYFDPSLGRNSHKPQTHRRRNKPFSFIRPGRYIEKAEKERAAAKMEKLKQEIASRAEQANLEEEVLDLGGIRFAEPPEVEWWDAPFLREPNYQSELKISGPESLCSIYVQHPVPIEPPLAIRNQSQAPAQLILTRKERKKLRRQRRLEEQREKRDKIMLGLLPPPPPKLKMSNFMRVMANDSTLDPTKMEAEVRRQMQARKDKHEADNQARKLTKEQRREKNEIKEKKEERKGMVRAAFRVDKLEHPRHWYKVSMNAQQMHLTGTALSCPAAKQALVIVEGSAKNIKAYKKLMLRRIDWAMSEMDLETGTLESDDYAGNQCHLIWQGDIEARQFTQFRQRTCPTESQAKSWLAKAGCDALWQLAKQYDPNDSITAIDPST</sequence>
<feature type="compositionally biased region" description="Basic and acidic residues" evidence="6">
    <location>
        <begin position="291"/>
        <end position="302"/>
    </location>
</feature>
<evidence type="ECO:0000256" key="4">
    <source>
        <dbReference type="ARBA" id="ARBA00023242"/>
    </source>
</evidence>
<dbReference type="GO" id="GO:0000398">
    <property type="term" value="P:mRNA splicing, via spliceosome"/>
    <property type="evidence" value="ECO:0007669"/>
    <property type="project" value="InterPro"/>
</dbReference>
<keyword evidence="10" id="KW-1185">Reference proteome</keyword>
<dbReference type="AlphaFoldDB" id="A0A9W8M1S8"/>
<protein>
    <submittedName>
        <fullName evidence="9">U4/U5/U6 small nuclear ribonucleoprotein prp3</fullName>
    </submittedName>
</protein>
<dbReference type="Pfam" id="PF06544">
    <property type="entry name" value="Prp3_C"/>
    <property type="match status" value="1"/>
</dbReference>
<feature type="region of interest" description="Disordered" evidence="6">
    <location>
        <begin position="71"/>
        <end position="175"/>
    </location>
</feature>
<proteinExistence type="predicted"/>
<keyword evidence="4" id="KW-0539">Nucleus</keyword>
<keyword evidence="9" id="KW-0687">Ribonucleoprotein</keyword>